<evidence type="ECO:0000313" key="7">
    <source>
        <dbReference type="EMBL" id="ARU18884.1"/>
    </source>
</evidence>
<accession>A0A1Y0F6N4</accession>
<dbReference type="Pfam" id="PF05105">
    <property type="entry name" value="Phage_holin_4_1"/>
    <property type="match status" value="1"/>
</dbReference>
<proteinExistence type="inferred from homology"/>
<protein>
    <submittedName>
        <fullName evidence="7">DNA primase</fullName>
    </submittedName>
</protein>
<keyword evidence="2 6" id="KW-0812">Transmembrane</keyword>
<dbReference type="RefSeq" id="WP_087448595.1">
    <property type="nucleotide sequence ID" value="NZ_CP020858.1"/>
</dbReference>
<evidence type="ECO:0000313" key="8">
    <source>
        <dbReference type="Proteomes" id="UP000195378"/>
    </source>
</evidence>
<comment type="similarity">
    <text evidence="5">Belongs to the bacteriophage holin family. Cp-1 holin subfamily.</text>
</comment>
<evidence type="ECO:0000256" key="4">
    <source>
        <dbReference type="ARBA" id="ARBA00023136"/>
    </source>
</evidence>
<organism evidence="7 8">
    <name type="scientific">Ligilactobacillus salivarius</name>
    <dbReference type="NCBI Taxonomy" id="1624"/>
    <lineage>
        <taxon>Bacteria</taxon>
        <taxon>Bacillati</taxon>
        <taxon>Bacillota</taxon>
        <taxon>Bacilli</taxon>
        <taxon>Lactobacillales</taxon>
        <taxon>Lactobacillaceae</taxon>
        <taxon>Ligilactobacillus</taxon>
    </lineage>
</organism>
<keyword evidence="4 6" id="KW-0472">Membrane</keyword>
<evidence type="ECO:0000256" key="3">
    <source>
        <dbReference type="ARBA" id="ARBA00022989"/>
    </source>
</evidence>
<feature type="transmembrane region" description="Helical" evidence="6">
    <location>
        <begin position="31"/>
        <end position="49"/>
    </location>
</feature>
<feature type="transmembrane region" description="Helical" evidence="6">
    <location>
        <begin position="7"/>
        <end position="25"/>
    </location>
</feature>
<sequence length="140" mass="15540">MKISLSAFSVNSWFGIVGAFLGWFLGGFDDLLYVLLIFMAVDYLTGVLCAISERKLSSEIGFKGIMRKVLILILVGIAHALDVYLLKNGSAIRTATIFFYVSNEGISLLENASRLGLPVPEKLKEVLKQLHDKNDDRNDQ</sequence>
<dbReference type="GO" id="GO:0016020">
    <property type="term" value="C:membrane"/>
    <property type="evidence" value="ECO:0007669"/>
    <property type="project" value="UniProtKB-SubCell"/>
</dbReference>
<feature type="transmembrane region" description="Helical" evidence="6">
    <location>
        <begin position="69"/>
        <end position="86"/>
    </location>
</feature>
<evidence type="ECO:0000256" key="5">
    <source>
        <dbReference type="ARBA" id="ARBA00023600"/>
    </source>
</evidence>
<gene>
    <name evidence="7" type="ORF">B7R82_02255</name>
</gene>
<reference evidence="7 8" key="1">
    <citation type="submission" date="2017-04" db="EMBL/GenBank/DDBJ databases">
        <title>Complete genome sequence of Lactobacillus salivarius ZLS006, a probiotic strain isolated from healthy piglet.</title>
        <authorList>
            <person name="Zhang D."/>
        </authorList>
    </citation>
    <scope>NUCLEOTIDE SEQUENCE [LARGE SCALE GENOMIC DNA]</scope>
    <source>
        <strain evidence="7 8">ZLS006</strain>
    </source>
</reference>
<dbReference type="InterPro" id="IPR006480">
    <property type="entry name" value="Phage_holin_4_1"/>
</dbReference>
<dbReference type="Proteomes" id="UP000195378">
    <property type="component" value="Chromosome"/>
</dbReference>
<dbReference type="NCBIfam" id="TIGR01593">
    <property type="entry name" value="holin_tox_secr"/>
    <property type="match status" value="1"/>
</dbReference>
<evidence type="ECO:0000256" key="1">
    <source>
        <dbReference type="ARBA" id="ARBA00004141"/>
    </source>
</evidence>
<comment type="subcellular location">
    <subcellularLocation>
        <location evidence="1">Membrane</location>
        <topology evidence="1">Multi-pass membrane protein</topology>
    </subcellularLocation>
</comment>
<dbReference type="AlphaFoldDB" id="A0A1Y0F6N4"/>
<name>A0A1Y0F6N4_9LACO</name>
<evidence type="ECO:0000256" key="2">
    <source>
        <dbReference type="ARBA" id="ARBA00022692"/>
    </source>
</evidence>
<dbReference type="EMBL" id="CP020858">
    <property type="protein sequence ID" value="ARU18884.1"/>
    <property type="molecule type" value="Genomic_DNA"/>
</dbReference>
<evidence type="ECO:0000256" key="6">
    <source>
        <dbReference type="SAM" id="Phobius"/>
    </source>
</evidence>
<keyword evidence="3 6" id="KW-1133">Transmembrane helix</keyword>